<accession>A0A0D8ZKM7</accession>
<evidence type="ECO:0000313" key="2">
    <source>
        <dbReference type="Proteomes" id="UP000032452"/>
    </source>
</evidence>
<comment type="caution">
    <text evidence="1">The sequence shown here is derived from an EMBL/GenBank/DDBJ whole genome shotgun (WGS) entry which is preliminary data.</text>
</comment>
<dbReference type="EMBL" id="JYON01000047">
    <property type="protein sequence ID" value="KJH69393.1"/>
    <property type="molecule type" value="Genomic_DNA"/>
</dbReference>
<organism evidence="1 2">
    <name type="scientific">Aliterella atlantica CENA595</name>
    <dbReference type="NCBI Taxonomy" id="1618023"/>
    <lineage>
        <taxon>Bacteria</taxon>
        <taxon>Bacillati</taxon>
        <taxon>Cyanobacteriota</taxon>
        <taxon>Cyanophyceae</taxon>
        <taxon>Chroococcidiopsidales</taxon>
        <taxon>Aliterellaceae</taxon>
        <taxon>Aliterella</taxon>
    </lineage>
</organism>
<gene>
    <name evidence="1" type="ORF">UH38_24120</name>
</gene>
<evidence type="ECO:0000313" key="1">
    <source>
        <dbReference type="EMBL" id="KJH69393.1"/>
    </source>
</evidence>
<dbReference type="OrthoDB" id="582163at2"/>
<dbReference type="STRING" id="1618023.UH38_24120"/>
<reference evidence="1 2" key="1">
    <citation type="submission" date="2015-02" db="EMBL/GenBank/DDBJ databases">
        <title>Draft genome of a novel marine cyanobacterium (Chroococcales) isolated from South Atlantic Ocean.</title>
        <authorList>
            <person name="Rigonato J."/>
            <person name="Alvarenga D.O."/>
            <person name="Branco L.H."/>
            <person name="Varani A.M."/>
            <person name="Brandini F.P."/>
            <person name="Fiore M.F."/>
        </authorList>
    </citation>
    <scope>NUCLEOTIDE SEQUENCE [LARGE SCALE GENOMIC DNA]</scope>
    <source>
        <strain evidence="1 2">CENA595</strain>
    </source>
</reference>
<keyword evidence="2" id="KW-1185">Reference proteome</keyword>
<sequence>MTYNLQGYKIQTFTDINDKPIEPTANKAGNGAHLIQQFNYLIDSTELVLNGLQQYCDDLASAITSNTTPAPAPIPKWITVNNEYTTKHGDRILYTINPTLYPATSINLKLYASPQIGDVVEIMKVTTDYQVNLDNYLGRFNFNSYYSSVYIPKTTKDIVGLIYCGDDNGGWVPTKQGVFATTQSSS</sequence>
<proteinExistence type="predicted"/>
<protein>
    <submittedName>
        <fullName evidence="1">Uncharacterized protein</fullName>
    </submittedName>
</protein>
<dbReference type="AlphaFoldDB" id="A0A0D8ZKM7"/>
<dbReference type="Proteomes" id="UP000032452">
    <property type="component" value="Unassembled WGS sequence"/>
</dbReference>
<dbReference type="RefSeq" id="WP_045057263.1">
    <property type="nucleotide sequence ID" value="NZ_CAWMDP010000010.1"/>
</dbReference>
<name>A0A0D8ZKM7_9CYAN</name>